<gene>
    <name evidence="2" type="ORF">Tco_0840791</name>
</gene>
<feature type="region of interest" description="Disordered" evidence="1">
    <location>
        <begin position="9"/>
        <end position="40"/>
    </location>
</feature>
<evidence type="ECO:0000313" key="3">
    <source>
        <dbReference type="Proteomes" id="UP001151760"/>
    </source>
</evidence>
<evidence type="ECO:0000313" key="2">
    <source>
        <dbReference type="EMBL" id="GJT06329.1"/>
    </source>
</evidence>
<feature type="compositionally biased region" description="Basic and acidic residues" evidence="1">
    <location>
        <begin position="16"/>
        <end position="33"/>
    </location>
</feature>
<organism evidence="2 3">
    <name type="scientific">Tanacetum coccineum</name>
    <dbReference type="NCBI Taxonomy" id="301880"/>
    <lineage>
        <taxon>Eukaryota</taxon>
        <taxon>Viridiplantae</taxon>
        <taxon>Streptophyta</taxon>
        <taxon>Embryophyta</taxon>
        <taxon>Tracheophyta</taxon>
        <taxon>Spermatophyta</taxon>
        <taxon>Magnoliopsida</taxon>
        <taxon>eudicotyledons</taxon>
        <taxon>Gunneridae</taxon>
        <taxon>Pentapetalae</taxon>
        <taxon>asterids</taxon>
        <taxon>campanulids</taxon>
        <taxon>Asterales</taxon>
        <taxon>Asteraceae</taxon>
        <taxon>Asteroideae</taxon>
        <taxon>Anthemideae</taxon>
        <taxon>Anthemidinae</taxon>
        <taxon>Tanacetum</taxon>
    </lineage>
</organism>
<dbReference type="Proteomes" id="UP001151760">
    <property type="component" value="Unassembled WGS sequence"/>
</dbReference>
<keyword evidence="3" id="KW-1185">Reference proteome</keyword>
<comment type="caution">
    <text evidence="2">The sequence shown here is derived from an EMBL/GenBank/DDBJ whole genome shotgun (WGS) entry which is preliminary data.</text>
</comment>
<reference evidence="2" key="2">
    <citation type="submission" date="2022-01" db="EMBL/GenBank/DDBJ databases">
        <authorList>
            <person name="Yamashiro T."/>
            <person name="Shiraishi A."/>
            <person name="Satake H."/>
            <person name="Nakayama K."/>
        </authorList>
    </citation>
    <scope>NUCLEOTIDE SEQUENCE</scope>
</reference>
<accession>A0ABQ5AYY3</accession>
<protein>
    <submittedName>
        <fullName evidence="2">Uncharacterized protein</fullName>
    </submittedName>
</protein>
<proteinExistence type="predicted"/>
<dbReference type="EMBL" id="BQNB010012660">
    <property type="protein sequence ID" value="GJT06329.1"/>
    <property type="molecule type" value="Genomic_DNA"/>
</dbReference>
<sequence>MESVVRILLSKRPQHKHDMTERSGKDTHAKDADINSVNDKQPMAEVQLTAEHNILANEQQYYEQSESIYDTHLLEKVDRNTTPDSTKNEKLHEENEHLKHTYKDLYDSIKKTRVQTKDHNDSLIAQINSKTVENADLKAKIHEKVFANVALKTN</sequence>
<name>A0ABQ5AYY3_9ASTR</name>
<evidence type="ECO:0000256" key="1">
    <source>
        <dbReference type="SAM" id="MobiDB-lite"/>
    </source>
</evidence>
<reference evidence="2" key="1">
    <citation type="journal article" date="2022" name="Int. J. Mol. Sci.">
        <title>Draft Genome of Tanacetum Coccineum: Genomic Comparison of Closely Related Tanacetum-Family Plants.</title>
        <authorList>
            <person name="Yamashiro T."/>
            <person name="Shiraishi A."/>
            <person name="Nakayama K."/>
            <person name="Satake H."/>
        </authorList>
    </citation>
    <scope>NUCLEOTIDE SEQUENCE</scope>
</reference>